<dbReference type="KEGG" id="tpaf:A3L08_08280"/>
<sequence length="247" mass="27830">MVGVERVKVAVPLIALMLILMGLGNVSGAQMSGNVLHVWSYDMKSHYVEIHKGNKQLGNGDVFAVEQTVFVTNYSGSAYVALLEVQGTSNNNNDNTYSIYWYGENEVLLKTPTNSTTIPLDMSKPHRYRIEMTTTSVRFVIDSTTTVEFPANVKKVQRVNSGAWDDNCTYDMYIDDVKEYWNGQLVASEDFEKDEDGDDNNDDYYKDDHTISRNAYEDSGETVTDSTQVPEFPFLKPLFDYLSSVIG</sequence>
<dbReference type="OrthoDB" id="102364at2157"/>
<evidence type="ECO:0000256" key="1">
    <source>
        <dbReference type="SAM" id="MobiDB-lite"/>
    </source>
</evidence>
<reference evidence="2 3" key="1">
    <citation type="submission" date="2016-04" db="EMBL/GenBank/DDBJ databases">
        <title>Complete genome sequence of Thermococcus pacificus type strain P4.</title>
        <authorList>
            <person name="Oger P.M."/>
        </authorList>
    </citation>
    <scope>NUCLEOTIDE SEQUENCE [LARGE SCALE GENOMIC DNA]</scope>
    <source>
        <strain evidence="2 3">P-4</strain>
    </source>
</reference>
<gene>
    <name evidence="2" type="ORF">A3L08_08280</name>
</gene>
<organism evidence="2 3">
    <name type="scientific">Thermococcus pacificus</name>
    <dbReference type="NCBI Taxonomy" id="71998"/>
    <lineage>
        <taxon>Archaea</taxon>
        <taxon>Methanobacteriati</taxon>
        <taxon>Methanobacteriota</taxon>
        <taxon>Thermococci</taxon>
        <taxon>Thermococcales</taxon>
        <taxon>Thermococcaceae</taxon>
        <taxon>Thermococcus</taxon>
    </lineage>
</organism>
<feature type="compositionally biased region" description="Acidic residues" evidence="1">
    <location>
        <begin position="189"/>
        <end position="202"/>
    </location>
</feature>
<dbReference type="EMBL" id="CP015102">
    <property type="protein sequence ID" value="ASJ07318.1"/>
    <property type="molecule type" value="Genomic_DNA"/>
</dbReference>
<evidence type="ECO:0000313" key="3">
    <source>
        <dbReference type="Proteomes" id="UP000197418"/>
    </source>
</evidence>
<evidence type="ECO:0000313" key="2">
    <source>
        <dbReference type="EMBL" id="ASJ07318.1"/>
    </source>
</evidence>
<dbReference type="Proteomes" id="UP000197418">
    <property type="component" value="Chromosome"/>
</dbReference>
<accession>A0A218P971</accession>
<dbReference type="AlphaFoldDB" id="A0A218P971"/>
<proteinExistence type="predicted"/>
<keyword evidence="3" id="KW-1185">Reference proteome</keyword>
<name>A0A218P971_9EURY</name>
<feature type="region of interest" description="Disordered" evidence="1">
    <location>
        <begin position="189"/>
        <end position="210"/>
    </location>
</feature>
<protein>
    <submittedName>
        <fullName evidence="2">Uncharacterized protein</fullName>
    </submittedName>
</protein>